<keyword evidence="2" id="KW-1185">Reference proteome</keyword>
<accession>A0A9P7GB31</accession>
<evidence type="ECO:0000313" key="2">
    <source>
        <dbReference type="Proteomes" id="UP000775547"/>
    </source>
</evidence>
<evidence type="ECO:0000313" key="1">
    <source>
        <dbReference type="EMBL" id="KAG5647327.1"/>
    </source>
</evidence>
<dbReference type="OrthoDB" id="4179406at2759"/>
<comment type="caution">
    <text evidence="1">The sequence shown here is derived from an EMBL/GenBank/DDBJ whole genome shotgun (WGS) entry which is preliminary data.</text>
</comment>
<reference evidence="1" key="1">
    <citation type="submission" date="2020-07" db="EMBL/GenBank/DDBJ databases">
        <authorList>
            <person name="Nieuwenhuis M."/>
            <person name="Van De Peppel L.J.J."/>
        </authorList>
    </citation>
    <scope>NUCLEOTIDE SEQUENCE</scope>
    <source>
        <strain evidence="1">AP01</strain>
        <tissue evidence="1">Mycelium</tissue>
    </source>
</reference>
<dbReference type="Proteomes" id="UP000775547">
    <property type="component" value="Unassembled WGS sequence"/>
</dbReference>
<protein>
    <submittedName>
        <fullName evidence="1">Uncharacterized protein</fullName>
    </submittedName>
</protein>
<dbReference type="AlphaFoldDB" id="A0A9P7GB31"/>
<name>A0A9P7GB31_9AGAR</name>
<dbReference type="EMBL" id="JABCKV010000010">
    <property type="protein sequence ID" value="KAG5647327.1"/>
    <property type="molecule type" value="Genomic_DNA"/>
</dbReference>
<proteinExistence type="predicted"/>
<reference evidence="1" key="2">
    <citation type="submission" date="2021-10" db="EMBL/GenBank/DDBJ databases">
        <title>Phylogenomics reveals ancestral predisposition of the termite-cultivated fungus Termitomyces towards a domesticated lifestyle.</title>
        <authorList>
            <person name="Auxier B."/>
            <person name="Grum-Grzhimaylo A."/>
            <person name="Cardenas M.E."/>
            <person name="Lodge J.D."/>
            <person name="Laessoe T."/>
            <person name="Pedersen O."/>
            <person name="Smith M.E."/>
            <person name="Kuyper T.W."/>
            <person name="Franco-Molano E.A."/>
            <person name="Baroni T.J."/>
            <person name="Aanen D.K."/>
        </authorList>
    </citation>
    <scope>NUCLEOTIDE SEQUENCE</scope>
    <source>
        <strain evidence="1">AP01</strain>
        <tissue evidence="1">Mycelium</tissue>
    </source>
</reference>
<organism evidence="1 2">
    <name type="scientific">Asterophora parasitica</name>
    <dbReference type="NCBI Taxonomy" id="117018"/>
    <lineage>
        <taxon>Eukaryota</taxon>
        <taxon>Fungi</taxon>
        <taxon>Dikarya</taxon>
        <taxon>Basidiomycota</taxon>
        <taxon>Agaricomycotina</taxon>
        <taxon>Agaricomycetes</taxon>
        <taxon>Agaricomycetidae</taxon>
        <taxon>Agaricales</taxon>
        <taxon>Tricholomatineae</taxon>
        <taxon>Lyophyllaceae</taxon>
        <taxon>Asterophora</taxon>
    </lineage>
</organism>
<gene>
    <name evidence="1" type="ORF">DXG03_000395</name>
</gene>
<sequence length="208" mass="23262">MAVNDYALHQIEAEQTKAPTILSIYGLIPWAARKPLDDVVTRTFGEAMGVLSVSMQRLILEAEVNLANLEKLEERLSTIHDMVSREDLTLSDAKSELLAELWTKLGGNRKKLRGYDNHLDLLKNLGLYRKRALAHVVAALQSLNAMSADMDDMRERVAAPELTGSRIPIAVHMKSIKSGLERLKEGRVRAKRLEEDALRRVLGIANDV</sequence>